<reference evidence="10 11" key="1">
    <citation type="journal article" date="2020" name="bioRxiv">
        <title>Sequence and annotation of 42 cannabis genomes reveals extensive copy number variation in cannabinoid synthesis and pathogen resistance genes.</title>
        <authorList>
            <person name="Mckernan K.J."/>
            <person name="Helbert Y."/>
            <person name="Kane L.T."/>
            <person name="Ebling H."/>
            <person name="Zhang L."/>
            <person name="Liu B."/>
            <person name="Eaton Z."/>
            <person name="Mclaughlin S."/>
            <person name="Kingan S."/>
            <person name="Baybayan P."/>
            <person name="Concepcion G."/>
            <person name="Jordan M."/>
            <person name="Riva A."/>
            <person name="Barbazuk W."/>
            <person name="Harkins T."/>
        </authorList>
    </citation>
    <scope>NUCLEOTIDE SEQUENCE [LARGE SCALE GENOMIC DNA]</scope>
    <source>
        <strain evidence="11">cv. Jamaican Lion 4</strain>
        <tissue evidence="10">Leaf</tissue>
    </source>
</reference>
<evidence type="ECO:0000313" key="10">
    <source>
        <dbReference type="EMBL" id="KAF4378023.1"/>
    </source>
</evidence>
<evidence type="ECO:0000256" key="3">
    <source>
        <dbReference type="ARBA" id="ARBA00022490"/>
    </source>
</evidence>
<gene>
    <name evidence="10" type="ORF">G4B88_004630</name>
</gene>
<dbReference type="InterPro" id="IPR005746">
    <property type="entry name" value="Thioredoxin"/>
</dbReference>
<dbReference type="Pfam" id="PF00085">
    <property type="entry name" value="Thioredoxin"/>
    <property type="match status" value="1"/>
</dbReference>
<protein>
    <recommendedName>
        <fullName evidence="9">Thioredoxin domain-containing protein</fullName>
    </recommendedName>
</protein>
<accession>A0A7J6G4W4</accession>
<dbReference type="CDD" id="cd02947">
    <property type="entry name" value="TRX_family"/>
    <property type="match status" value="1"/>
</dbReference>
<evidence type="ECO:0000259" key="9">
    <source>
        <dbReference type="PROSITE" id="PS51352"/>
    </source>
</evidence>
<keyword evidence="8" id="KW-0732">Signal</keyword>
<dbReference type="GO" id="GO:0005737">
    <property type="term" value="C:cytoplasm"/>
    <property type="evidence" value="ECO:0007669"/>
    <property type="project" value="UniProtKB-SubCell"/>
</dbReference>
<evidence type="ECO:0000256" key="5">
    <source>
        <dbReference type="ARBA" id="ARBA00023157"/>
    </source>
</evidence>
<evidence type="ECO:0000256" key="4">
    <source>
        <dbReference type="ARBA" id="ARBA00022982"/>
    </source>
</evidence>
<feature type="chain" id="PRO_5029640364" description="Thioredoxin domain-containing protein" evidence="8">
    <location>
        <begin position="19"/>
        <end position="153"/>
    </location>
</feature>
<keyword evidence="6" id="KW-0676">Redox-active center</keyword>
<evidence type="ECO:0000256" key="2">
    <source>
        <dbReference type="ARBA" id="ARBA00022448"/>
    </source>
</evidence>
<evidence type="ECO:0000256" key="1">
    <source>
        <dbReference type="ARBA" id="ARBA00004496"/>
    </source>
</evidence>
<name>A0A7J6G4W4_CANSA</name>
<dbReference type="NCBIfam" id="TIGR01068">
    <property type="entry name" value="thioredoxin"/>
    <property type="match status" value="1"/>
</dbReference>
<keyword evidence="3" id="KW-0963">Cytoplasm</keyword>
<comment type="caution">
    <text evidence="10">The sequence shown here is derived from an EMBL/GenBank/DDBJ whole genome shotgun (WGS) entry which is preliminary data.</text>
</comment>
<keyword evidence="4" id="KW-0249">Electron transport</keyword>
<dbReference type="InterPro" id="IPR017937">
    <property type="entry name" value="Thioredoxin_CS"/>
</dbReference>
<dbReference type="Gene3D" id="3.40.30.10">
    <property type="entry name" value="Glutaredoxin"/>
    <property type="match status" value="1"/>
</dbReference>
<dbReference type="PANTHER" id="PTHR10438">
    <property type="entry name" value="THIOREDOXIN"/>
    <property type="match status" value="1"/>
</dbReference>
<dbReference type="GO" id="GO:0015035">
    <property type="term" value="F:protein-disulfide reductase activity"/>
    <property type="evidence" value="ECO:0007669"/>
    <property type="project" value="InterPro"/>
</dbReference>
<organism evidence="10 11">
    <name type="scientific">Cannabis sativa</name>
    <name type="common">Hemp</name>
    <name type="synonym">Marijuana</name>
    <dbReference type="NCBI Taxonomy" id="3483"/>
    <lineage>
        <taxon>Eukaryota</taxon>
        <taxon>Viridiplantae</taxon>
        <taxon>Streptophyta</taxon>
        <taxon>Embryophyta</taxon>
        <taxon>Tracheophyta</taxon>
        <taxon>Spermatophyta</taxon>
        <taxon>Magnoliopsida</taxon>
        <taxon>eudicotyledons</taxon>
        <taxon>Gunneridae</taxon>
        <taxon>Pentapetalae</taxon>
        <taxon>rosids</taxon>
        <taxon>fabids</taxon>
        <taxon>Rosales</taxon>
        <taxon>Cannabaceae</taxon>
        <taxon>Cannabis</taxon>
    </lineage>
</organism>
<evidence type="ECO:0000256" key="6">
    <source>
        <dbReference type="ARBA" id="ARBA00023284"/>
    </source>
</evidence>
<evidence type="ECO:0000313" key="11">
    <source>
        <dbReference type="Proteomes" id="UP000583929"/>
    </source>
</evidence>
<evidence type="ECO:0000256" key="7">
    <source>
        <dbReference type="ARBA" id="ARBA00038353"/>
    </source>
</evidence>
<dbReference type="PROSITE" id="PS51352">
    <property type="entry name" value="THIOREDOXIN_2"/>
    <property type="match status" value="1"/>
</dbReference>
<dbReference type="AlphaFoldDB" id="A0A7J6G4W4"/>
<proteinExistence type="inferred from homology"/>
<dbReference type="PROSITE" id="PS00194">
    <property type="entry name" value="THIOREDOXIN_1"/>
    <property type="match status" value="1"/>
</dbReference>
<evidence type="ECO:0000256" key="8">
    <source>
        <dbReference type="SAM" id="SignalP"/>
    </source>
</evidence>
<keyword evidence="5" id="KW-1015">Disulfide bond</keyword>
<dbReference type="FunFam" id="3.40.30.10:FF:000104">
    <property type="entry name" value="Thioredoxin"/>
    <property type="match status" value="1"/>
</dbReference>
<feature type="signal peptide" evidence="8">
    <location>
        <begin position="1"/>
        <end position="18"/>
    </location>
</feature>
<comment type="subcellular location">
    <subcellularLocation>
        <location evidence="1">Cytoplasm</location>
    </subcellularLocation>
</comment>
<dbReference type="InterPro" id="IPR050620">
    <property type="entry name" value="Thioredoxin_H-type-like"/>
</dbReference>
<sequence>MLDLGLFLLLFMINYCDSHLILVGEMKSPLLKKPKAMAEENQLIGCHNKNEWKDHFEKGKESKKLVVVDFTATWCGPCRVIGPILADLAKKTPNVVFLKVDVDELQDVATEWEIEAMPTILFLKEGKIVDKIVGAKKDELVEKVARYSAVAAA</sequence>
<keyword evidence="11" id="KW-1185">Reference proteome</keyword>
<comment type="similarity">
    <text evidence="7">Belongs to the thioredoxin family. Plant H-type subfamily.</text>
</comment>
<dbReference type="Proteomes" id="UP000583929">
    <property type="component" value="Unassembled WGS sequence"/>
</dbReference>
<dbReference type="SUPFAM" id="SSF52833">
    <property type="entry name" value="Thioredoxin-like"/>
    <property type="match status" value="1"/>
</dbReference>
<dbReference type="PANTHER" id="PTHR10438:SF425">
    <property type="entry name" value="THIOREDOXIN H1"/>
    <property type="match status" value="1"/>
</dbReference>
<dbReference type="PRINTS" id="PR00421">
    <property type="entry name" value="THIOREDOXIN"/>
</dbReference>
<feature type="domain" description="Thioredoxin" evidence="9">
    <location>
        <begin position="27"/>
        <end position="149"/>
    </location>
</feature>
<keyword evidence="2" id="KW-0813">Transport</keyword>
<dbReference type="EMBL" id="JAATIQ010000140">
    <property type="protein sequence ID" value="KAF4378023.1"/>
    <property type="molecule type" value="Genomic_DNA"/>
</dbReference>
<dbReference type="InterPro" id="IPR013766">
    <property type="entry name" value="Thioredoxin_domain"/>
</dbReference>
<dbReference type="InterPro" id="IPR036249">
    <property type="entry name" value="Thioredoxin-like_sf"/>
</dbReference>
<dbReference type="GO" id="GO:0016671">
    <property type="term" value="F:oxidoreductase activity, acting on a sulfur group of donors, disulfide as acceptor"/>
    <property type="evidence" value="ECO:0007669"/>
    <property type="project" value="UniProtKB-ARBA"/>
</dbReference>